<proteinExistence type="inferred from homology"/>
<keyword evidence="12" id="KW-1185">Reference proteome</keyword>
<feature type="transmembrane region" description="Helical" evidence="9">
    <location>
        <begin position="16"/>
        <end position="34"/>
    </location>
</feature>
<evidence type="ECO:0000256" key="2">
    <source>
        <dbReference type="ARBA" id="ARBA00005179"/>
    </source>
</evidence>
<keyword evidence="4" id="KW-0808">Transferase</keyword>
<keyword evidence="7 9" id="KW-0472">Membrane</keyword>
<evidence type="ECO:0000313" key="12">
    <source>
        <dbReference type="Proteomes" id="UP001419268"/>
    </source>
</evidence>
<dbReference type="InterPro" id="IPR044851">
    <property type="entry name" value="Wax_synthase"/>
</dbReference>
<name>A0AAP0JDU4_9MAGN</name>
<reference evidence="11 12" key="1">
    <citation type="submission" date="2024-01" db="EMBL/GenBank/DDBJ databases">
        <title>Genome assemblies of Stephania.</title>
        <authorList>
            <person name="Yang L."/>
        </authorList>
    </citation>
    <scope>NUCLEOTIDE SEQUENCE [LARGE SCALE GENOMIC DNA]</scope>
    <source>
        <strain evidence="11">JXDWG</strain>
        <tissue evidence="11">Leaf</tissue>
    </source>
</reference>
<gene>
    <name evidence="11" type="ORF">Scep_011263</name>
</gene>
<feature type="transmembrane region" description="Helical" evidence="9">
    <location>
        <begin position="93"/>
        <end position="110"/>
    </location>
</feature>
<dbReference type="GO" id="GO:0008374">
    <property type="term" value="F:O-acyltransferase activity"/>
    <property type="evidence" value="ECO:0007669"/>
    <property type="project" value="InterPro"/>
</dbReference>
<feature type="transmembrane region" description="Helical" evidence="9">
    <location>
        <begin position="292"/>
        <end position="310"/>
    </location>
</feature>
<feature type="transmembrane region" description="Helical" evidence="9">
    <location>
        <begin position="146"/>
        <end position="163"/>
    </location>
</feature>
<feature type="transmembrane region" description="Helical" evidence="9">
    <location>
        <begin position="175"/>
        <end position="201"/>
    </location>
</feature>
<sequence length="374" mass="42327">MENYSSSGAHDEIKSFIEVCATAIASLIYCYFISFNLSKGTTRLISLTPVIILFTLLPLKLNTITLIGIIGSFHLITIMKLALFAFGHQPLQSNPPIPLTLFICIAYLPIKINHMENQEDPSKIQSENKENIANQEQPSRKALHPVLNLIQKIIFQALLWIIYQVKQHMHPKIMLAYYCAYAYVTGELIMAMASALAWALLGLELEPHFNKPYMATSLQDFWGKRWNLVMPNALRSVVYKPLKKRVSSRTAFGAMLPTVVAVMGTFVVSGLAHETVPYYFARMRPSWEITGFFVLQGLGVTVEIAVKKVLLMKRITWRMNRLVSGVLVLGFVMVSAMWLFFPPILRCNVVARLEREVGAVVEFLNCSLNMLTRH</sequence>
<keyword evidence="5 9" id="KW-0812">Transmembrane</keyword>
<evidence type="ECO:0000256" key="4">
    <source>
        <dbReference type="ARBA" id="ARBA00022679"/>
    </source>
</evidence>
<comment type="caution">
    <text evidence="11">The sequence shown here is derived from an EMBL/GenBank/DDBJ whole genome shotgun (WGS) entry which is preliminary data.</text>
</comment>
<evidence type="ECO:0000259" key="10">
    <source>
        <dbReference type="Pfam" id="PF13813"/>
    </source>
</evidence>
<organism evidence="11 12">
    <name type="scientific">Stephania cephalantha</name>
    <dbReference type="NCBI Taxonomy" id="152367"/>
    <lineage>
        <taxon>Eukaryota</taxon>
        <taxon>Viridiplantae</taxon>
        <taxon>Streptophyta</taxon>
        <taxon>Embryophyta</taxon>
        <taxon>Tracheophyta</taxon>
        <taxon>Spermatophyta</taxon>
        <taxon>Magnoliopsida</taxon>
        <taxon>Ranunculales</taxon>
        <taxon>Menispermaceae</taxon>
        <taxon>Menispermoideae</taxon>
        <taxon>Cissampelideae</taxon>
        <taxon>Stephania</taxon>
    </lineage>
</organism>
<feature type="domain" description="Wax synthase" evidence="10">
    <location>
        <begin position="206"/>
        <end position="295"/>
    </location>
</feature>
<evidence type="ECO:0000256" key="1">
    <source>
        <dbReference type="ARBA" id="ARBA00004141"/>
    </source>
</evidence>
<comment type="pathway">
    <text evidence="2">Secondary metabolite biosynthesis.</text>
</comment>
<dbReference type="GO" id="GO:0016020">
    <property type="term" value="C:membrane"/>
    <property type="evidence" value="ECO:0007669"/>
    <property type="project" value="UniProtKB-SubCell"/>
</dbReference>
<evidence type="ECO:0000313" key="11">
    <source>
        <dbReference type="EMBL" id="KAK9131735.1"/>
    </source>
</evidence>
<dbReference type="InterPro" id="IPR032805">
    <property type="entry name" value="Wax_synthase_dom"/>
</dbReference>
<feature type="transmembrane region" description="Helical" evidence="9">
    <location>
        <begin position="250"/>
        <end position="272"/>
    </location>
</feature>
<dbReference type="EMBL" id="JBBNAG010000005">
    <property type="protein sequence ID" value="KAK9131735.1"/>
    <property type="molecule type" value="Genomic_DNA"/>
</dbReference>
<evidence type="ECO:0000256" key="6">
    <source>
        <dbReference type="ARBA" id="ARBA00022989"/>
    </source>
</evidence>
<protein>
    <recommendedName>
        <fullName evidence="10">Wax synthase domain-containing protein</fullName>
    </recommendedName>
</protein>
<dbReference type="GO" id="GO:0006629">
    <property type="term" value="P:lipid metabolic process"/>
    <property type="evidence" value="ECO:0007669"/>
    <property type="project" value="InterPro"/>
</dbReference>
<comment type="subcellular location">
    <subcellularLocation>
        <location evidence="1">Membrane</location>
        <topology evidence="1">Multi-pass membrane protein</topology>
    </subcellularLocation>
</comment>
<dbReference type="Pfam" id="PF13813">
    <property type="entry name" value="MBOAT_2"/>
    <property type="match status" value="1"/>
</dbReference>
<evidence type="ECO:0000256" key="5">
    <source>
        <dbReference type="ARBA" id="ARBA00022692"/>
    </source>
</evidence>
<evidence type="ECO:0000256" key="7">
    <source>
        <dbReference type="ARBA" id="ARBA00023136"/>
    </source>
</evidence>
<dbReference type="Proteomes" id="UP001419268">
    <property type="component" value="Unassembled WGS sequence"/>
</dbReference>
<accession>A0AAP0JDU4</accession>
<keyword evidence="8" id="KW-0012">Acyltransferase</keyword>
<comment type="similarity">
    <text evidence="3">Belongs to the wax synthase family.</text>
</comment>
<evidence type="ECO:0000256" key="3">
    <source>
        <dbReference type="ARBA" id="ARBA00007282"/>
    </source>
</evidence>
<dbReference type="AlphaFoldDB" id="A0AAP0JDU4"/>
<feature type="transmembrane region" description="Helical" evidence="9">
    <location>
        <begin position="322"/>
        <end position="341"/>
    </location>
</feature>
<dbReference type="PANTHER" id="PTHR31595">
    <property type="entry name" value="LONG-CHAIN-ALCOHOL O-FATTY-ACYLTRANSFERASE 3-RELATED"/>
    <property type="match status" value="1"/>
</dbReference>
<dbReference type="PANTHER" id="PTHR31595:SF57">
    <property type="entry name" value="OS04G0481900 PROTEIN"/>
    <property type="match status" value="1"/>
</dbReference>
<evidence type="ECO:0000256" key="9">
    <source>
        <dbReference type="SAM" id="Phobius"/>
    </source>
</evidence>
<keyword evidence="6 9" id="KW-1133">Transmembrane helix</keyword>
<evidence type="ECO:0000256" key="8">
    <source>
        <dbReference type="ARBA" id="ARBA00023315"/>
    </source>
</evidence>